<dbReference type="SMART" id="SM00530">
    <property type="entry name" value="HTH_XRE"/>
    <property type="match status" value="1"/>
</dbReference>
<accession>A0A1H7FSE9</accession>
<dbReference type="InterPro" id="IPR010982">
    <property type="entry name" value="Lambda_DNA-bd_dom_sf"/>
</dbReference>
<dbReference type="OrthoDB" id="414967at2"/>
<feature type="domain" description="HTH cro/C1-type" evidence="2">
    <location>
        <begin position="21"/>
        <end position="76"/>
    </location>
</feature>
<dbReference type="Proteomes" id="UP000198953">
    <property type="component" value="Unassembled WGS sequence"/>
</dbReference>
<dbReference type="PROSITE" id="PS50943">
    <property type="entry name" value="HTH_CROC1"/>
    <property type="match status" value="1"/>
</dbReference>
<dbReference type="STRING" id="46177.SAMN05660976_00114"/>
<evidence type="ECO:0000256" key="1">
    <source>
        <dbReference type="SAM" id="Phobius"/>
    </source>
</evidence>
<dbReference type="SUPFAM" id="SSF47413">
    <property type="entry name" value="lambda repressor-like DNA-binding domains"/>
    <property type="match status" value="1"/>
</dbReference>
<dbReference type="RefSeq" id="WP_091097457.1">
    <property type="nucleotide sequence ID" value="NZ_FOBF01000001.1"/>
</dbReference>
<reference evidence="3 4" key="1">
    <citation type="submission" date="2016-10" db="EMBL/GenBank/DDBJ databases">
        <authorList>
            <person name="de Groot N.N."/>
        </authorList>
    </citation>
    <scope>NUCLEOTIDE SEQUENCE [LARGE SCALE GENOMIC DNA]</scope>
    <source>
        <strain evidence="3 4">DSM 43357</strain>
    </source>
</reference>
<evidence type="ECO:0000313" key="3">
    <source>
        <dbReference type="EMBL" id="SEK26275.1"/>
    </source>
</evidence>
<dbReference type="EMBL" id="FOBF01000001">
    <property type="protein sequence ID" value="SEK26275.1"/>
    <property type="molecule type" value="Genomic_DNA"/>
</dbReference>
<dbReference type="AlphaFoldDB" id="A0A1H7FSE9"/>
<proteinExistence type="predicted"/>
<keyword evidence="1" id="KW-1133">Transmembrane helix</keyword>
<dbReference type="Gene3D" id="1.10.260.40">
    <property type="entry name" value="lambda repressor-like DNA-binding domains"/>
    <property type="match status" value="1"/>
</dbReference>
<protein>
    <recommendedName>
        <fullName evidence="2">HTH cro/C1-type domain-containing protein</fullName>
    </recommendedName>
</protein>
<evidence type="ECO:0000313" key="4">
    <source>
        <dbReference type="Proteomes" id="UP000198953"/>
    </source>
</evidence>
<dbReference type="Pfam" id="PF13560">
    <property type="entry name" value="HTH_31"/>
    <property type="match status" value="1"/>
</dbReference>
<organism evidence="3 4">
    <name type="scientific">Nonomuraea pusilla</name>
    <dbReference type="NCBI Taxonomy" id="46177"/>
    <lineage>
        <taxon>Bacteria</taxon>
        <taxon>Bacillati</taxon>
        <taxon>Actinomycetota</taxon>
        <taxon>Actinomycetes</taxon>
        <taxon>Streptosporangiales</taxon>
        <taxon>Streptosporangiaceae</taxon>
        <taxon>Nonomuraea</taxon>
    </lineage>
</organism>
<keyword evidence="4" id="KW-1185">Reference proteome</keyword>
<dbReference type="InterPro" id="IPR001387">
    <property type="entry name" value="Cro/C1-type_HTH"/>
</dbReference>
<feature type="transmembrane region" description="Helical" evidence="1">
    <location>
        <begin position="112"/>
        <end position="134"/>
    </location>
</feature>
<keyword evidence="1" id="KW-0812">Transmembrane</keyword>
<evidence type="ECO:0000259" key="2">
    <source>
        <dbReference type="PROSITE" id="PS50943"/>
    </source>
</evidence>
<dbReference type="GO" id="GO:0003677">
    <property type="term" value="F:DNA binding"/>
    <property type="evidence" value="ECO:0007669"/>
    <property type="project" value="InterPro"/>
</dbReference>
<sequence length="291" mass="31523">MGRTPNPLEGEGPVVEFADRLRTLRGEAGLTQRTLAAKCHYAPSTISMAESGKKVPSWEVVETFVKACGVADLTEWREAWHAVQETATVADAPAGTTDPQEEASGRRWPRAWGVPVIVAIVSSALTWAVALMVLQPRPGSIPSARATPAATYPSGRDPMPTQACGGTTLGYDCRGKSPRMWGCWDPANAVIGSMKEITTRYGKAYLENWYSKTCGTNWARLKMPDSWSARVEIASREARLCHPADCVSYDATMPPLYTDMIFGMNTPITAHAFIKLPSGEEKKVTADTTAG</sequence>
<gene>
    <name evidence="3" type="ORF">SAMN05660976_00114</name>
</gene>
<dbReference type="CDD" id="cd00093">
    <property type="entry name" value="HTH_XRE"/>
    <property type="match status" value="1"/>
</dbReference>
<keyword evidence="1" id="KW-0472">Membrane</keyword>
<name>A0A1H7FSE9_9ACTN</name>